<feature type="compositionally biased region" description="Basic and acidic residues" evidence="1">
    <location>
        <begin position="29"/>
        <end position="40"/>
    </location>
</feature>
<organism evidence="2">
    <name type="scientific">Chromera velia CCMP2878</name>
    <dbReference type="NCBI Taxonomy" id="1169474"/>
    <lineage>
        <taxon>Eukaryota</taxon>
        <taxon>Sar</taxon>
        <taxon>Alveolata</taxon>
        <taxon>Colpodellida</taxon>
        <taxon>Chromeraceae</taxon>
        <taxon>Chromera</taxon>
    </lineage>
</organism>
<dbReference type="EMBL" id="CDMZ01002525">
    <property type="protein sequence ID" value="CEM42767.1"/>
    <property type="molecule type" value="Genomic_DNA"/>
</dbReference>
<name>A0A0G4HFD2_9ALVE</name>
<protein>
    <submittedName>
        <fullName evidence="2">Uncharacterized protein</fullName>
    </submittedName>
</protein>
<accession>A0A0G4HFD2</accession>
<feature type="region of interest" description="Disordered" evidence="1">
    <location>
        <begin position="29"/>
        <end position="54"/>
    </location>
</feature>
<reference evidence="2" key="1">
    <citation type="submission" date="2014-11" db="EMBL/GenBank/DDBJ databases">
        <authorList>
            <person name="Otto D Thomas"/>
            <person name="Naeem Raeece"/>
        </authorList>
    </citation>
    <scope>NUCLEOTIDE SEQUENCE</scope>
</reference>
<gene>
    <name evidence="2" type="ORF">Cvel_999</name>
</gene>
<evidence type="ECO:0000256" key="1">
    <source>
        <dbReference type="SAM" id="MobiDB-lite"/>
    </source>
</evidence>
<sequence length="76" mass="8721">MEEIHLSQVSYLENTDTAPLWKILKEKRPNKPWKGLDGKSAEPSTEEEVDNQYDKPIRAGVGTLQWGVRMNPLRTV</sequence>
<evidence type="ECO:0000313" key="2">
    <source>
        <dbReference type="EMBL" id="CEM42767.1"/>
    </source>
</evidence>
<dbReference type="AlphaFoldDB" id="A0A0G4HFD2"/>
<proteinExistence type="predicted"/>
<dbReference type="VEuPathDB" id="CryptoDB:Cvel_999"/>